<sequence length="19" mass="2501">MYRRAYESRYCTEFNGKYY</sequence>
<reference evidence="1" key="2">
    <citation type="journal article" date="2015" name="Fish Shellfish Immunol.">
        <title>Early steps in the European eel (Anguilla anguilla)-Vibrio vulnificus interaction in the gills: Role of the RtxA13 toxin.</title>
        <authorList>
            <person name="Callol A."/>
            <person name="Pajuelo D."/>
            <person name="Ebbesson L."/>
            <person name="Teles M."/>
            <person name="MacKenzie S."/>
            <person name="Amaro C."/>
        </authorList>
    </citation>
    <scope>NUCLEOTIDE SEQUENCE</scope>
</reference>
<dbReference type="EMBL" id="GBXM01034979">
    <property type="protein sequence ID" value="JAH73598.1"/>
    <property type="molecule type" value="Transcribed_RNA"/>
</dbReference>
<evidence type="ECO:0000313" key="1">
    <source>
        <dbReference type="EMBL" id="JAH73598.1"/>
    </source>
</evidence>
<organism evidence="1">
    <name type="scientific">Anguilla anguilla</name>
    <name type="common">European freshwater eel</name>
    <name type="synonym">Muraena anguilla</name>
    <dbReference type="NCBI Taxonomy" id="7936"/>
    <lineage>
        <taxon>Eukaryota</taxon>
        <taxon>Metazoa</taxon>
        <taxon>Chordata</taxon>
        <taxon>Craniata</taxon>
        <taxon>Vertebrata</taxon>
        <taxon>Euteleostomi</taxon>
        <taxon>Actinopterygii</taxon>
        <taxon>Neopterygii</taxon>
        <taxon>Teleostei</taxon>
        <taxon>Anguilliformes</taxon>
        <taxon>Anguillidae</taxon>
        <taxon>Anguilla</taxon>
    </lineage>
</organism>
<dbReference type="AlphaFoldDB" id="A0A0E9V8N2"/>
<protein>
    <submittedName>
        <fullName evidence="1">Uncharacterized protein</fullName>
    </submittedName>
</protein>
<accession>A0A0E9V8N2</accession>
<reference evidence="1" key="1">
    <citation type="submission" date="2014-11" db="EMBL/GenBank/DDBJ databases">
        <authorList>
            <person name="Amaro Gonzalez C."/>
        </authorList>
    </citation>
    <scope>NUCLEOTIDE SEQUENCE</scope>
</reference>
<proteinExistence type="predicted"/>
<name>A0A0E9V8N2_ANGAN</name>